<reference evidence="6 7" key="1">
    <citation type="submission" date="2018-03" db="EMBL/GenBank/DDBJ databases">
        <title>Whole genome sequencing of Histamine producing bacteria.</title>
        <authorList>
            <person name="Butler K."/>
        </authorList>
    </citation>
    <scope>NUCLEOTIDE SEQUENCE [LARGE SCALE GENOMIC DNA]</scope>
    <source>
        <strain evidence="6 7">DSM 16190</strain>
    </source>
</reference>
<keyword evidence="3" id="KW-0238">DNA-binding</keyword>
<dbReference type="OrthoDB" id="9798929at2"/>
<dbReference type="Gene3D" id="1.10.287.1120">
    <property type="entry name" value="Bipartite methylase S protein"/>
    <property type="match status" value="1"/>
</dbReference>
<dbReference type="GO" id="GO:0004519">
    <property type="term" value="F:endonuclease activity"/>
    <property type="evidence" value="ECO:0007669"/>
    <property type="project" value="UniProtKB-KW"/>
</dbReference>
<dbReference type="CDD" id="cd16961">
    <property type="entry name" value="RMtype1_S_TRD-CR_like"/>
    <property type="match status" value="1"/>
</dbReference>
<dbReference type="InterPro" id="IPR044946">
    <property type="entry name" value="Restrct_endonuc_typeI_TRD_sf"/>
</dbReference>
<comment type="caution">
    <text evidence="6">The sequence shown here is derived from an EMBL/GenBank/DDBJ whole genome shotgun (WGS) entry which is preliminary data.</text>
</comment>
<feature type="domain" description="Type I restriction modification DNA specificity" evidence="5">
    <location>
        <begin position="294"/>
        <end position="402"/>
    </location>
</feature>
<dbReference type="SUPFAM" id="SSF116734">
    <property type="entry name" value="DNA methylase specificity domain"/>
    <property type="match status" value="2"/>
</dbReference>
<sequence length="442" mass="50298">MHANPYPKYRPTNIGWLSKIPSEWKDTLVKFCFDIQLGKMLQPKQQSLNDVEYPYLKAQHVKWNGVETENLPKMFASKKDINKYSVREGDLLICEGGEVGRASILRQLKEPAIIQNALHRVRNKELGDINYFCYMLRNISDTGWFDILCNKATIAHLTGEKLGAIRFPVPSIEEQQQIAAFLDFKTQQIDRLIEKKKMLIEKLEEKRIAMITKAVTNGLDKNAKLKPSGVDWLGGIPAHWREMQFKDRCRVVSGQVDPTGPDYESLPLIAPDHIEKNSGRLIELVSAKEQGAISGKYLFEKGDILYSKIRPELNKLCIAPSQGLCSADMYAIRTEEELSPLFLFYMMLSKYFFQYAVLESMRVAMPKINRESLGSFKILVPPKNEQKKIVAHISSELKQIEKSIDVSLRSVSKLEEYRSALITSAVTGKIDVREVEIPKAGA</sequence>
<dbReference type="GO" id="GO:0009307">
    <property type="term" value="P:DNA restriction-modification system"/>
    <property type="evidence" value="ECO:0007669"/>
    <property type="project" value="UniProtKB-KW"/>
</dbReference>
<keyword evidence="4" id="KW-0175">Coiled coil</keyword>
<keyword evidence="2" id="KW-0680">Restriction system</keyword>
<dbReference type="PANTHER" id="PTHR43140:SF1">
    <property type="entry name" value="TYPE I RESTRICTION ENZYME ECOKI SPECIFICITY SUBUNIT"/>
    <property type="match status" value="1"/>
</dbReference>
<evidence type="ECO:0000256" key="1">
    <source>
        <dbReference type="ARBA" id="ARBA00010923"/>
    </source>
</evidence>
<evidence type="ECO:0000256" key="3">
    <source>
        <dbReference type="ARBA" id="ARBA00023125"/>
    </source>
</evidence>
<evidence type="ECO:0000259" key="5">
    <source>
        <dbReference type="Pfam" id="PF01420"/>
    </source>
</evidence>
<dbReference type="Pfam" id="PF01420">
    <property type="entry name" value="Methylase_S"/>
    <property type="match status" value="2"/>
</dbReference>
<evidence type="ECO:0000313" key="6">
    <source>
        <dbReference type="EMBL" id="PSW02565.1"/>
    </source>
</evidence>
<dbReference type="Gene3D" id="3.90.220.20">
    <property type="entry name" value="DNA methylase specificity domains"/>
    <property type="match status" value="2"/>
</dbReference>
<dbReference type="AlphaFoldDB" id="A0A2T3MTQ7"/>
<keyword evidence="6" id="KW-0540">Nuclease</keyword>
<dbReference type="GO" id="GO:0003677">
    <property type="term" value="F:DNA binding"/>
    <property type="evidence" value="ECO:0007669"/>
    <property type="project" value="UniProtKB-KW"/>
</dbReference>
<evidence type="ECO:0000256" key="4">
    <source>
        <dbReference type="SAM" id="Coils"/>
    </source>
</evidence>
<feature type="coiled-coil region" evidence="4">
    <location>
        <begin position="182"/>
        <end position="209"/>
    </location>
</feature>
<dbReference type="InterPro" id="IPR000055">
    <property type="entry name" value="Restrct_endonuc_typeI_TRD"/>
</dbReference>
<proteinExistence type="inferred from homology"/>
<dbReference type="Proteomes" id="UP000240904">
    <property type="component" value="Unassembled WGS sequence"/>
</dbReference>
<accession>A0A2T3MTQ7</accession>
<dbReference type="RefSeq" id="WP_107284859.1">
    <property type="nucleotide sequence ID" value="NZ_PYMC01000018.1"/>
</dbReference>
<dbReference type="PANTHER" id="PTHR43140">
    <property type="entry name" value="TYPE-1 RESTRICTION ENZYME ECOKI SPECIFICITY PROTEIN"/>
    <property type="match status" value="1"/>
</dbReference>
<feature type="domain" description="Type I restriction modification DNA specificity" evidence="5">
    <location>
        <begin position="21"/>
        <end position="201"/>
    </location>
</feature>
<keyword evidence="6" id="KW-0255">Endonuclease</keyword>
<dbReference type="InterPro" id="IPR051212">
    <property type="entry name" value="Type-I_RE_S_subunit"/>
</dbReference>
<name>A0A2T3MTQ7_9GAMM</name>
<protein>
    <submittedName>
        <fullName evidence="6">Restriction endonuclease subunit S</fullName>
    </submittedName>
</protein>
<organism evidence="6 7">
    <name type="scientific">Photobacterium lipolyticum</name>
    <dbReference type="NCBI Taxonomy" id="266810"/>
    <lineage>
        <taxon>Bacteria</taxon>
        <taxon>Pseudomonadati</taxon>
        <taxon>Pseudomonadota</taxon>
        <taxon>Gammaproteobacteria</taxon>
        <taxon>Vibrionales</taxon>
        <taxon>Vibrionaceae</taxon>
        <taxon>Photobacterium</taxon>
    </lineage>
</organism>
<gene>
    <name evidence="6" type="ORF">C9I89_18775</name>
</gene>
<comment type="similarity">
    <text evidence="1">Belongs to the type-I restriction system S methylase family.</text>
</comment>
<keyword evidence="7" id="KW-1185">Reference proteome</keyword>
<evidence type="ECO:0000256" key="2">
    <source>
        <dbReference type="ARBA" id="ARBA00022747"/>
    </source>
</evidence>
<keyword evidence="6" id="KW-0378">Hydrolase</keyword>
<evidence type="ECO:0000313" key="7">
    <source>
        <dbReference type="Proteomes" id="UP000240904"/>
    </source>
</evidence>
<dbReference type="EMBL" id="PYMC01000018">
    <property type="protein sequence ID" value="PSW02565.1"/>
    <property type="molecule type" value="Genomic_DNA"/>
</dbReference>